<keyword evidence="1" id="KW-0472">Membrane</keyword>
<evidence type="ECO:0000256" key="1">
    <source>
        <dbReference type="SAM" id="Phobius"/>
    </source>
</evidence>
<feature type="transmembrane region" description="Helical" evidence="1">
    <location>
        <begin position="541"/>
        <end position="563"/>
    </location>
</feature>
<evidence type="ECO:0008006" key="4">
    <source>
        <dbReference type="Google" id="ProtNLM"/>
    </source>
</evidence>
<proteinExistence type="predicted"/>
<sequence>MDDKIPPNSEGSIPKSIPGIVGGAYHAATVNAASHDINMFGCTTTSNFTFTTTAAIPSDFRMIPLGDLDLRHEIRLEPGSNTVFRRQECRCLRRIYSTRLYGHQSNMTAAVYQGNNAAEVNLEWQEELSKYSGIRHPNILQVFGTVNSSGLYATIFHADLVLAQRILEKYGDTHLSTVCCWVFIEREFLDASQYINAVSGTPLSSEDCTIWVRPSTGHLCVDLNPSYSHELGVYSRVLKSGTSLSPFEPHADSEIIASLNFSISTHQPVRLGSTYYCTAEADFANASEIAYIPECKLRDHDWRARGEVLVLENGWTRCASLWTPVMPRATVSRTVYISPGSLYLGLRTQITSSVASISPQTIMIMAIFIQSLRYQLNFLKSSDSIPPGYLFLCPFANLQCDIPVQFRIPDCGAYWSLDPGGVERLSTEEATNFGFPMLEWELKVAGYSWDGTLYAGLRQFHQGKGFDPDNQDLARHLDYPSYQISSEHDPGFAHIEEINASNYENPAQEEDGMRQLKDVTSIFNVEESSELSMLDSIPPSWSWNIIMCLQFTLMVTIGIFRVYDQFSACS</sequence>
<dbReference type="OrthoDB" id="3063557at2759"/>
<dbReference type="EMBL" id="JACAZI010000014">
    <property type="protein sequence ID" value="KAF7344847.1"/>
    <property type="molecule type" value="Genomic_DNA"/>
</dbReference>
<keyword evidence="3" id="KW-1185">Reference proteome</keyword>
<name>A0A8H7CQT2_9AGAR</name>
<keyword evidence="1" id="KW-0812">Transmembrane</keyword>
<reference evidence="2" key="1">
    <citation type="submission" date="2020-05" db="EMBL/GenBank/DDBJ databases">
        <title>Mycena genomes resolve the evolution of fungal bioluminescence.</title>
        <authorList>
            <person name="Tsai I.J."/>
        </authorList>
    </citation>
    <scope>NUCLEOTIDE SEQUENCE</scope>
    <source>
        <strain evidence="2">CCC161011</strain>
    </source>
</reference>
<gene>
    <name evidence="2" type="ORF">MVEN_01646400</name>
</gene>
<comment type="caution">
    <text evidence="2">The sequence shown here is derived from an EMBL/GenBank/DDBJ whole genome shotgun (WGS) entry which is preliminary data.</text>
</comment>
<dbReference type="AlphaFoldDB" id="A0A8H7CQT2"/>
<organism evidence="2 3">
    <name type="scientific">Mycena venus</name>
    <dbReference type="NCBI Taxonomy" id="2733690"/>
    <lineage>
        <taxon>Eukaryota</taxon>
        <taxon>Fungi</taxon>
        <taxon>Dikarya</taxon>
        <taxon>Basidiomycota</taxon>
        <taxon>Agaricomycotina</taxon>
        <taxon>Agaricomycetes</taxon>
        <taxon>Agaricomycetidae</taxon>
        <taxon>Agaricales</taxon>
        <taxon>Marasmiineae</taxon>
        <taxon>Mycenaceae</taxon>
        <taxon>Mycena</taxon>
    </lineage>
</organism>
<evidence type="ECO:0000313" key="3">
    <source>
        <dbReference type="Proteomes" id="UP000620124"/>
    </source>
</evidence>
<evidence type="ECO:0000313" key="2">
    <source>
        <dbReference type="EMBL" id="KAF7344847.1"/>
    </source>
</evidence>
<dbReference type="Proteomes" id="UP000620124">
    <property type="component" value="Unassembled WGS sequence"/>
</dbReference>
<keyword evidence="1" id="KW-1133">Transmembrane helix</keyword>
<accession>A0A8H7CQT2</accession>
<protein>
    <recommendedName>
        <fullName evidence="4">Protein kinase domain-containing protein</fullName>
    </recommendedName>
</protein>